<dbReference type="PANTHER" id="PTHR47934">
    <property type="entry name" value="PENTATRICOPEPTIDE REPEAT-CONTAINING PROTEIN PET309, MITOCHONDRIAL"/>
    <property type="match status" value="1"/>
</dbReference>
<feature type="repeat" description="PPR" evidence="1">
    <location>
        <begin position="252"/>
        <end position="286"/>
    </location>
</feature>
<dbReference type="InterPro" id="IPR011990">
    <property type="entry name" value="TPR-like_helical_dom_sf"/>
</dbReference>
<accession>A0AAD5SCJ7</accession>
<dbReference type="GO" id="GO:0003729">
    <property type="term" value="F:mRNA binding"/>
    <property type="evidence" value="ECO:0007669"/>
    <property type="project" value="TreeGrafter"/>
</dbReference>
<evidence type="ECO:0000313" key="3">
    <source>
        <dbReference type="Proteomes" id="UP001212841"/>
    </source>
</evidence>
<dbReference type="GO" id="GO:0007005">
    <property type="term" value="P:mitochondrion organization"/>
    <property type="evidence" value="ECO:0007669"/>
    <property type="project" value="TreeGrafter"/>
</dbReference>
<dbReference type="GO" id="GO:0006396">
    <property type="term" value="P:RNA processing"/>
    <property type="evidence" value="ECO:0007669"/>
    <property type="project" value="TreeGrafter"/>
</dbReference>
<dbReference type="InterPro" id="IPR051114">
    <property type="entry name" value="Mito_RNA_Proc_CCM1"/>
</dbReference>
<evidence type="ECO:0000313" key="2">
    <source>
        <dbReference type="EMBL" id="KAJ3050017.1"/>
    </source>
</evidence>
<dbReference type="EMBL" id="JADGJD010000564">
    <property type="protein sequence ID" value="KAJ3050017.1"/>
    <property type="molecule type" value="Genomic_DNA"/>
</dbReference>
<sequence>MIASGECHPRQLWKQLVLIADNPIASSHLLSTDVFVLRSKLRAHAKTGLWDPTIDEWRTRMLYLNTLARSPDWNAIRPLLPHHLYIVNNADHLTFEAASDFIEYLEVAGTPPDRILFDLIIRALSYQGDEEGVKTIIQRATDSGIERSSKMDNWTILSNLRAKNTTEALRQFRDLQNTTNPTVQTYTTVLSHAVRANDFPLMQTLYADMQSRNITPNINIYRSLLLGHMKQNNIPEAQHIFTLIQENGLEIRTDIYNAFMLGLIRLDRLNDAIDAYERMILSGVTPDLRTYGQLISACARKGMIITATRFYRLLISSGLEMGKVNYTIIMDMFSRGGDVEMVRKTMTDMQIVAGYTPDVGCFNILMDAEFRSGNGEGAWEEFERMRGTGVEPNWFTWEILMRGFLESGKVEEAVRVLREVQRLGLSVRNGLMIYFMECLREKEDATAAEQVLSIFQQITPATEQIPYPCYESLALAYLKSHNHTAAHECLLKLLKAGYVGRSLLYNELIASAVHKSNRDPDAAFQYYETMVRDSQRPNAFTISRLIVAYCQSRRNAEPLWNEIKTYDVEVDMYVAATFVFYYSFIRRDFDSAWRVWERYLGENDLFPGGKGLGVGTKEKMEERRRRLECVAGIMLKSCSAHRRMEEFKRVMGVVRREGGRVSEVVSLSIRNMDPELYDALMASEEGVEGKEG</sequence>
<dbReference type="GO" id="GO:0005739">
    <property type="term" value="C:mitochondrion"/>
    <property type="evidence" value="ECO:0007669"/>
    <property type="project" value="TreeGrafter"/>
</dbReference>
<comment type="caution">
    <text evidence="2">The sequence shown here is derived from an EMBL/GenBank/DDBJ whole genome shotgun (WGS) entry which is preliminary data.</text>
</comment>
<feature type="repeat" description="PPR" evidence="1">
    <location>
        <begin position="393"/>
        <end position="427"/>
    </location>
</feature>
<protein>
    <recommendedName>
        <fullName evidence="4">Pentatricopeptide repeat-containing protein</fullName>
    </recommendedName>
</protein>
<dbReference type="Pfam" id="PF13041">
    <property type="entry name" value="PPR_2"/>
    <property type="match status" value="2"/>
</dbReference>
<feature type="repeat" description="PPR" evidence="1">
    <location>
        <begin position="358"/>
        <end position="392"/>
    </location>
</feature>
<reference evidence="2" key="1">
    <citation type="submission" date="2020-05" db="EMBL/GenBank/DDBJ databases">
        <title>Phylogenomic resolution of chytrid fungi.</title>
        <authorList>
            <person name="Stajich J.E."/>
            <person name="Amses K."/>
            <person name="Simmons R."/>
            <person name="Seto K."/>
            <person name="Myers J."/>
            <person name="Bonds A."/>
            <person name="Quandt C.A."/>
            <person name="Barry K."/>
            <person name="Liu P."/>
            <person name="Grigoriev I."/>
            <person name="Longcore J.E."/>
            <person name="James T.Y."/>
        </authorList>
    </citation>
    <scope>NUCLEOTIDE SEQUENCE</scope>
    <source>
        <strain evidence="2">JEL0318</strain>
    </source>
</reference>
<dbReference type="PROSITE" id="PS51375">
    <property type="entry name" value="PPR"/>
    <property type="match status" value="4"/>
</dbReference>
<evidence type="ECO:0000256" key="1">
    <source>
        <dbReference type="PROSITE-ProRule" id="PRU00708"/>
    </source>
</evidence>
<dbReference type="Gene3D" id="1.25.40.10">
    <property type="entry name" value="Tetratricopeptide repeat domain"/>
    <property type="match status" value="4"/>
</dbReference>
<organism evidence="2 3">
    <name type="scientific">Rhizophlyctis rosea</name>
    <dbReference type="NCBI Taxonomy" id="64517"/>
    <lineage>
        <taxon>Eukaryota</taxon>
        <taxon>Fungi</taxon>
        <taxon>Fungi incertae sedis</taxon>
        <taxon>Chytridiomycota</taxon>
        <taxon>Chytridiomycota incertae sedis</taxon>
        <taxon>Chytridiomycetes</taxon>
        <taxon>Rhizophlyctidales</taxon>
        <taxon>Rhizophlyctidaceae</taxon>
        <taxon>Rhizophlyctis</taxon>
    </lineage>
</organism>
<dbReference type="NCBIfam" id="TIGR00756">
    <property type="entry name" value="PPR"/>
    <property type="match status" value="2"/>
</dbReference>
<feature type="repeat" description="PPR" evidence="1">
    <location>
        <begin position="287"/>
        <end position="321"/>
    </location>
</feature>
<proteinExistence type="predicted"/>
<dbReference type="InterPro" id="IPR002885">
    <property type="entry name" value="PPR_rpt"/>
</dbReference>
<dbReference type="AlphaFoldDB" id="A0AAD5SCJ7"/>
<evidence type="ECO:0008006" key="4">
    <source>
        <dbReference type="Google" id="ProtNLM"/>
    </source>
</evidence>
<name>A0AAD5SCJ7_9FUNG</name>
<keyword evidence="3" id="KW-1185">Reference proteome</keyword>
<gene>
    <name evidence="2" type="ORF">HK097_008998</name>
</gene>
<dbReference type="SUPFAM" id="SSF48452">
    <property type="entry name" value="TPR-like"/>
    <property type="match status" value="1"/>
</dbReference>
<dbReference type="PANTHER" id="PTHR47934:SF6">
    <property type="entry name" value="MITOCHONDRIAL GROUP I INTRON SPLICING FACTOR CCM1-RELATED"/>
    <property type="match status" value="1"/>
</dbReference>
<dbReference type="Proteomes" id="UP001212841">
    <property type="component" value="Unassembled WGS sequence"/>
</dbReference>